<dbReference type="OrthoDB" id="152349at2"/>
<sequence>MNGLSTVTPRSALQRTIRRASAPIDEVLHCQLCSAPIPEPHRHLLDEHSEELLCACRACSVLFVREAAGRDHYRLIPDRRLRLPTLGLAALGVPVGLAFFTIGDDGAVTAHYPSPMGATAWEVDAANWRAVVEEWPQLGQLAGVVEALLVNTARHADEHWIVPIDDCYRLVAVIRSEWRGLTGGSRVWPAIDGFFAELNESFSPTP</sequence>
<comment type="caution">
    <text evidence="1">The sequence shown here is derived from an EMBL/GenBank/DDBJ whole genome shotgun (WGS) entry which is preliminary data.</text>
</comment>
<dbReference type="Proteomes" id="UP000192284">
    <property type="component" value="Unassembled WGS sequence"/>
</dbReference>
<protein>
    <submittedName>
        <fullName evidence="1">Uncharacterized protein</fullName>
    </submittedName>
</protein>
<dbReference type="EMBL" id="MVHE01000003">
    <property type="protein sequence ID" value="ORA25365.1"/>
    <property type="molecule type" value="Genomic_DNA"/>
</dbReference>
<evidence type="ECO:0000313" key="1">
    <source>
        <dbReference type="EMBL" id="ORA25365.1"/>
    </source>
</evidence>
<gene>
    <name evidence="1" type="ORF">BST12_03530</name>
</gene>
<accession>A0A1X0A656</accession>
<keyword evidence="2" id="KW-1185">Reference proteome</keyword>
<dbReference type="InterPro" id="IPR045991">
    <property type="entry name" value="DUF5947"/>
</dbReference>
<organism evidence="1 2">
    <name type="scientific">Mycobacterium angelicum</name>
    <dbReference type="NCBI Taxonomy" id="470074"/>
    <lineage>
        <taxon>Bacteria</taxon>
        <taxon>Bacillati</taxon>
        <taxon>Actinomycetota</taxon>
        <taxon>Actinomycetes</taxon>
        <taxon>Mycobacteriales</taxon>
        <taxon>Mycobacteriaceae</taxon>
        <taxon>Mycobacterium</taxon>
    </lineage>
</organism>
<proteinExistence type="predicted"/>
<dbReference type="AlphaFoldDB" id="A0A1X0A656"/>
<reference evidence="1 2" key="1">
    <citation type="submission" date="2017-02" db="EMBL/GenBank/DDBJ databases">
        <title>The new phylogeny of genus Mycobacterium.</title>
        <authorList>
            <person name="Tortoli E."/>
            <person name="Trovato A."/>
            <person name="Cirillo D.M."/>
        </authorList>
    </citation>
    <scope>NUCLEOTIDE SEQUENCE [LARGE SCALE GENOMIC DNA]</scope>
    <source>
        <strain evidence="1 2">DSM 45057</strain>
    </source>
</reference>
<dbReference type="Pfam" id="PF19372">
    <property type="entry name" value="DUF5947"/>
    <property type="match status" value="1"/>
</dbReference>
<evidence type="ECO:0000313" key="2">
    <source>
        <dbReference type="Proteomes" id="UP000192284"/>
    </source>
</evidence>
<dbReference type="RefSeq" id="WP_083111623.1">
    <property type="nucleotide sequence ID" value="NZ_JACKTS010000031.1"/>
</dbReference>
<name>A0A1X0A656_MYCAN</name>